<dbReference type="SUPFAM" id="SSF50952">
    <property type="entry name" value="Soluble quinoprotein glucose dehydrogenase"/>
    <property type="match status" value="1"/>
</dbReference>
<dbReference type="InterPro" id="IPR011042">
    <property type="entry name" value="6-blade_b-propeller_TolB-like"/>
</dbReference>
<dbReference type="PANTHER" id="PTHR19328:SF13">
    <property type="entry name" value="HIPL1 PROTEIN"/>
    <property type="match status" value="1"/>
</dbReference>
<organism evidence="3 4">
    <name type="scientific">Nocardioides cremeus</name>
    <dbReference type="NCBI Taxonomy" id="3058044"/>
    <lineage>
        <taxon>Bacteria</taxon>
        <taxon>Bacillati</taxon>
        <taxon>Actinomycetota</taxon>
        <taxon>Actinomycetes</taxon>
        <taxon>Propionibacteriales</taxon>
        <taxon>Nocardioidaceae</taxon>
        <taxon>Nocardioides</taxon>
    </lineage>
</organism>
<dbReference type="PROSITE" id="PS51257">
    <property type="entry name" value="PROKAR_LIPOPROTEIN"/>
    <property type="match status" value="1"/>
</dbReference>
<feature type="domain" description="Glucose/Sorbosone dehydrogenase" evidence="2">
    <location>
        <begin position="89"/>
        <end position="384"/>
    </location>
</feature>
<reference evidence="3" key="1">
    <citation type="submission" date="2023-06" db="EMBL/GenBank/DDBJ databases">
        <title>Genome sequence of Nocardioides sp. SOB44.</title>
        <authorList>
            <person name="Zhang G."/>
        </authorList>
    </citation>
    <scope>NUCLEOTIDE SEQUENCE</scope>
    <source>
        <strain evidence="3">SOB44</strain>
    </source>
</reference>
<feature type="compositionally biased region" description="Basic and acidic residues" evidence="1">
    <location>
        <begin position="381"/>
        <end position="399"/>
    </location>
</feature>
<dbReference type="InterPro" id="IPR012938">
    <property type="entry name" value="Glc/Sorbosone_DH"/>
</dbReference>
<dbReference type="RefSeq" id="WP_302705856.1">
    <property type="nucleotide sequence ID" value="NZ_JAULSC010000002.1"/>
</dbReference>
<feature type="compositionally biased region" description="Low complexity" evidence="1">
    <location>
        <begin position="37"/>
        <end position="68"/>
    </location>
</feature>
<dbReference type="Pfam" id="PF07995">
    <property type="entry name" value="GSDH"/>
    <property type="match status" value="1"/>
</dbReference>
<dbReference type="EMBL" id="JAULSC010000002">
    <property type="protein sequence ID" value="MDO3394852.1"/>
    <property type="molecule type" value="Genomic_DNA"/>
</dbReference>
<gene>
    <name evidence="3" type="ORF">QWJ41_03915</name>
</gene>
<comment type="caution">
    <text evidence="3">The sequence shown here is derived from an EMBL/GenBank/DDBJ whole genome shotgun (WGS) entry which is preliminary data.</text>
</comment>
<dbReference type="Gene3D" id="2.120.10.30">
    <property type="entry name" value="TolB, C-terminal domain"/>
    <property type="match status" value="1"/>
</dbReference>
<name>A0ABT8TLK4_9ACTN</name>
<evidence type="ECO:0000256" key="1">
    <source>
        <dbReference type="SAM" id="MobiDB-lite"/>
    </source>
</evidence>
<evidence type="ECO:0000259" key="2">
    <source>
        <dbReference type="Pfam" id="PF07995"/>
    </source>
</evidence>
<evidence type="ECO:0000313" key="4">
    <source>
        <dbReference type="Proteomes" id="UP001168363"/>
    </source>
</evidence>
<keyword evidence="4" id="KW-1185">Reference proteome</keyword>
<accession>A0ABT8TLK4</accession>
<evidence type="ECO:0000313" key="3">
    <source>
        <dbReference type="EMBL" id="MDO3394852.1"/>
    </source>
</evidence>
<dbReference type="PANTHER" id="PTHR19328">
    <property type="entry name" value="HEDGEHOG-INTERACTING PROTEIN"/>
    <property type="match status" value="1"/>
</dbReference>
<protein>
    <submittedName>
        <fullName evidence="3">PQQ-dependent sugar dehydrogenase</fullName>
    </submittedName>
</protein>
<proteinExistence type="predicted"/>
<dbReference type="Proteomes" id="UP001168363">
    <property type="component" value="Unassembled WGS sequence"/>
</dbReference>
<dbReference type="InterPro" id="IPR011041">
    <property type="entry name" value="Quinoprot_gluc/sorb_DH_b-prop"/>
</dbReference>
<feature type="region of interest" description="Disordered" evidence="1">
    <location>
        <begin position="37"/>
        <end position="79"/>
    </location>
</feature>
<feature type="region of interest" description="Disordered" evidence="1">
    <location>
        <begin position="374"/>
        <end position="399"/>
    </location>
</feature>
<sequence>MSRRRPALALVGALVGALLLGGCLDEGNSTDVRILETTPDATPLPATPTMSPTTSPTTNPTASPSRAPGATLTPADRDPRLLGTVATGLSVPWGLDFLPDGDAVVTERDSGRVLLLRGEQHRVVVAGTVEERVAQGEAGLLGVAVSPDFDDDRLLYLYVSTAEDNRVVRARLQGARLGDTEPVLTGIPNGFIHDGGRLLFGPDGHLYVSTGDAGEPSRAPDPDSLGGKILRITTDGEPAPGNPRPDSPVFSSGHRNVQGLAFVGDQLWASEFGDSTADELNRIDGGQDHGWPAVEGVGDQQRYVDPQVTWGTGEASPSGLALAGGHLWLGALQGERLWRVEVGADGRRAGEATAYLVGEHGRMRSVAQAPDGSLWVTTSNRDGRGDPGPGDDKILRIRP</sequence>